<dbReference type="AlphaFoldDB" id="Q5UWS3"/>
<dbReference type="eggNOG" id="arCOG01389">
    <property type="taxonomic scope" value="Archaea"/>
</dbReference>
<dbReference type="PANTHER" id="PTHR12726:SF0">
    <property type="entry name" value="CERAMIDE GLUCOSYLTRANSFERASE"/>
    <property type="match status" value="1"/>
</dbReference>
<protein>
    <submittedName>
        <fullName evidence="10">Glycosyl transferase</fullName>
        <ecNumber evidence="10">2.4.1.-</ecNumber>
    </submittedName>
</protein>
<keyword evidence="7 9" id="KW-1133">Transmembrane helix</keyword>
<evidence type="ECO:0000313" key="10">
    <source>
        <dbReference type="EMBL" id="AAV48279.1"/>
    </source>
</evidence>
<dbReference type="EnsemblBacteria" id="AAV48279">
    <property type="protein sequence ID" value="AAV48279"/>
    <property type="gene ID" value="rrnB0075"/>
</dbReference>
<keyword evidence="11" id="KW-1185">Reference proteome</keyword>
<dbReference type="PATRIC" id="fig|272569.17.peg.4111"/>
<evidence type="ECO:0000256" key="5">
    <source>
        <dbReference type="ARBA" id="ARBA00022679"/>
    </source>
</evidence>
<dbReference type="Proteomes" id="UP000001169">
    <property type="component" value="Chromosome II"/>
</dbReference>
<dbReference type="Gene3D" id="3.90.550.10">
    <property type="entry name" value="Spore Coat Polysaccharide Biosynthesis Protein SpsA, Chain A"/>
    <property type="match status" value="1"/>
</dbReference>
<sequence>MASISATLYELCEAVDHPVPTRDRDVEAVFAEIEFDAIEFCPIEFVILPIGDWLDIFGDKIVLSEPFESAVDCRLRDPGAVAELCRRARLLFRLDENRARTLVTEQVCECFRISHVGHCKRAISWFVNIGCAVLGFLSGFSQRSHKKLPSISALTFRVRMSNRQTRTPTSVLLPTVSWTAACDDVAAQLGPEDELLIIHDSKDDPVVDRKPLSENVQFIPAGDPVGCSGKANAIAAGMEAANHDRLVWTDDDFHHPPDWLDRLHKDYAEYGPTTELPAFVGQDPLAVLLEPVYVLGGTLGTYMGDHAWGGAVIFDRSALDEERFLSELRQTISDDGLLGEHISVTSVQRVRRVPMGGSLRQTLERHIRFNQIFSTHDPTVAKLSFGVLVAVLIGCVFFPLLAVVLTVLTAGVSASFGVRRASLLLTVPALVAAVPLGLYAFARDTFVWGGRRYRWHSKFDVEVLNE</sequence>
<comment type="pathway">
    <text evidence="3">Sphingolipid metabolism.</text>
</comment>
<evidence type="ECO:0000256" key="3">
    <source>
        <dbReference type="ARBA" id="ARBA00004991"/>
    </source>
</evidence>
<dbReference type="InterPro" id="IPR025993">
    <property type="entry name" value="Ceramide_glucosylTrfase"/>
</dbReference>
<dbReference type="Pfam" id="PF13506">
    <property type="entry name" value="Glyco_transf_21"/>
    <property type="match status" value="1"/>
</dbReference>
<keyword evidence="8 9" id="KW-0472">Membrane</keyword>
<keyword evidence="5 10" id="KW-0808">Transferase</keyword>
<dbReference type="PANTHER" id="PTHR12726">
    <property type="entry name" value="CERAMIDE GLUCOSYLTRANSFERASE"/>
    <property type="match status" value="1"/>
</dbReference>
<accession>Q5UWS3</accession>
<dbReference type="GO" id="GO:0008120">
    <property type="term" value="F:ceramide glucosyltransferase activity"/>
    <property type="evidence" value="ECO:0007669"/>
    <property type="project" value="TreeGrafter"/>
</dbReference>
<feature type="transmembrane region" description="Helical" evidence="9">
    <location>
        <begin position="383"/>
        <end position="409"/>
    </location>
</feature>
<keyword evidence="6 9" id="KW-0812">Transmembrane</keyword>
<keyword evidence="4 10" id="KW-0328">Glycosyltransferase</keyword>
<comment type="subcellular location">
    <subcellularLocation>
        <location evidence="1">Membrane</location>
        <topology evidence="1">Multi-pass membrane protein</topology>
    </subcellularLocation>
</comment>
<dbReference type="HOGENOM" id="CLU_586095_0_0_2"/>
<evidence type="ECO:0000256" key="8">
    <source>
        <dbReference type="ARBA" id="ARBA00023136"/>
    </source>
</evidence>
<dbReference type="EMBL" id="AY596298">
    <property type="protein sequence ID" value="AAV48279.1"/>
    <property type="molecule type" value="Genomic_DNA"/>
</dbReference>
<evidence type="ECO:0000256" key="7">
    <source>
        <dbReference type="ARBA" id="ARBA00022989"/>
    </source>
</evidence>
<dbReference type="STRING" id="272569.rrnB0075"/>
<reference evidence="10 11" key="1">
    <citation type="journal article" date="2004" name="Genome Res.">
        <title>Genome sequence of Haloarcula marismortui: a halophilic archaeon from the Dead Sea.</title>
        <authorList>
            <person name="Baliga N.S."/>
            <person name="Bonneau R."/>
            <person name="Facciotti M.T."/>
            <person name="Pan M."/>
            <person name="Glusman G."/>
            <person name="Deutsch E.W."/>
            <person name="Shannon P."/>
            <person name="Chiu Y."/>
            <person name="Weng R.S."/>
            <person name="Gan R.R."/>
            <person name="Hung P."/>
            <person name="Date S.V."/>
            <person name="Marcotte E."/>
            <person name="Hood L."/>
            <person name="Ng W.V."/>
        </authorList>
    </citation>
    <scope>NUCLEOTIDE SEQUENCE [LARGE SCALE GENOMIC DNA]</scope>
    <source>
        <strain evidence="11">ATCC 43049 / DSM 3752 / JCM 8966 / VKM B-1809</strain>
    </source>
</reference>
<dbReference type="InterPro" id="IPR029044">
    <property type="entry name" value="Nucleotide-diphossugar_trans"/>
</dbReference>
<proteinExistence type="predicted"/>
<evidence type="ECO:0000256" key="2">
    <source>
        <dbReference type="ARBA" id="ARBA00004760"/>
    </source>
</evidence>
<evidence type="ECO:0000313" key="11">
    <source>
        <dbReference type="Proteomes" id="UP000001169"/>
    </source>
</evidence>
<evidence type="ECO:0000256" key="9">
    <source>
        <dbReference type="SAM" id="Phobius"/>
    </source>
</evidence>
<dbReference type="GO" id="GO:0006679">
    <property type="term" value="P:glucosylceramide biosynthetic process"/>
    <property type="evidence" value="ECO:0007669"/>
    <property type="project" value="TreeGrafter"/>
</dbReference>
<dbReference type="SUPFAM" id="SSF53448">
    <property type="entry name" value="Nucleotide-diphospho-sugar transferases"/>
    <property type="match status" value="1"/>
</dbReference>
<evidence type="ECO:0000256" key="1">
    <source>
        <dbReference type="ARBA" id="ARBA00004141"/>
    </source>
</evidence>
<dbReference type="PaxDb" id="272569-rrnB0075"/>
<feature type="transmembrane region" description="Helical" evidence="9">
    <location>
        <begin position="421"/>
        <end position="442"/>
    </location>
</feature>
<evidence type="ECO:0000256" key="4">
    <source>
        <dbReference type="ARBA" id="ARBA00022676"/>
    </source>
</evidence>
<gene>
    <name evidence="10" type="ordered locus">rrnB0075</name>
</gene>
<organism evidence="10 11">
    <name type="scientific">Haloarcula marismortui (strain ATCC 43049 / DSM 3752 / JCM 8966 / VKM B-1809)</name>
    <name type="common">Halobacterium marismortui</name>
    <dbReference type="NCBI Taxonomy" id="272569"/>
    <lineage>
        <taxon>Archaea</taxon>
        <taxon>Methanobacteriati</taxon>
        <taxon>Methanobacteriota</taxon>
        <taxon>Stenosarchaea group</taxon>
        <taxon>Halobacteria</taxon>
        <taxon>Halobacteriales</taxon>
        <taxon>Haloarculaceae</taxon>
        <taxon>Haloarcula</taxon>
    </lineage>
</organism>
<dbReference type="EC" id="2.4.1.-" evidence="10"/>
<dbReference type="KEGG" id="hma:rrnB0075"/>
<evidence type="ECO:0000256" key="6">
    <source>
        <dbReference type="ARBA" id="ARBA00022692"/>
    </source>
</evidence>
<dbReference type="GO" id="GO:0016020">
    <property type="term" value="C:membrane"/>
    <property type="evidence" value="ECO:0007669"/>
    <property type="project" value="UniProtKB-SubCell"/>
</dbReference>
<name>Q5UWS3_HALMA</name>
<comment type="pathway">
    <text evidence="2">Lipid metabolism; sphingolipid metabolism.</text>
</comment>